<dbReference type="InterPro" id="IPR011010">
    <property type="entry name" value="DNA_brk_join_enz"/>
</dbReference>
<feature type="domain" description="Tyr recombinase" evidence="2">
    <location>
        <begin position="181"/>
        <end position="362"/>
    </location>
</feature>
<gene>
    <name evidence="3" type="ORF">NQ317_002537</name>
</gene>
<protein>
    <recommendedName>
        <fullName evidence="2">Tyr recombinase domain-containing protein</fullName>
    </recommendedName>
</protein>
<name>A0ABQ9JDP7_9CUCU</name>
<dbReference type="PANTHER" id="PTHR35617">
    <property type="entry name" value="PHAGE_INTEGRASE DOMAIN-CONTAINING PROTEIN"/>
    <property type="match status" value="1"/>
</dbReference>
<accession>A0ABQ9JDP7</accession>
<dbReference type="Pfam" id="PF00589">
    <property type="entry name" value="Phage_integrase"/>
    <property type="match status" value="1"/>
</dbReference>
<dbReference type="Gene3D" id="1.10.443.10">
    <property type="entry name" value="Intergrase catalytic core"/>
    <property type="match status" value="1"/>
</dbReference>
<evidence type="ECO:0000256" key="1">
    <source>
        <dbReference type="ARBA" id="ARBA00023172"/>
    </source>
</evidence>
<reference evidence="3" key="1">
    <citation type="journal article" date="2023" name="Insect Mol. Biol.">
        <title>Genome sequencing provides insights into the evolution of gene families encoding plant cell wall-degrading enzymes in longhorned beetles.</title>
        <authorList>
            <person name="Shin N.R."/>
            <person name="Okamura Y."/>
            <person name="Kirsch R."/>
            <person name="Pauchet Y."/>
        </authorList>
    </citation>
    <scope>NUCLEOTIDE SEQUENCE</scope>
    <source>
        <strain evidence="3">MMC_N1</strain>
    </source>
</reference>
<dbReference type="EMBL" id="JAPWTJ010000731">
    <property type="protein sequence ID" value="KAJ8976062.1"/>
    <property type="molecule type" value="Genomic_DNA"/>
</dbReference>
<keyword evidence="1" id="KW-0233">DNA recombination</keyword>
<dbReference type="Proteomes" id="UP001162164">
    <property type="component" value="Unassembled WGS sequence"/>
</dbReference>
<evidence type="ECO:0000259" key="2">
    <source>
        <dbReference type="PROSITE" id="PS51898"/>
    </source>
</evidence>
<dbReference type="InterPro" id="IPR013762">
    <property type="entry name" value="Integrase-like_cat_sf"/>
</dbReference>
<comment type="caution">
    <text evidence="3">The sequence shown here is derived from an EMBL/GenBank/DDBJ whole genome shotgun (WGS) entry which is preliminary data.</text>
</comment>
<dbReference type="PANTHER" id="PTHR35617:SF3">
    <property type="entry name" value="CORE-BINDING (CB) DOMAIN-CONTAINING PROTEIN"/>
    <property type="match status" value="1"/>
</dbReference>
<organism evidence="3 4">
    <name type="scientific">Molorchus minor</name>
    <dbReference type="NCBI Taxonomy" id="1323400"/>
    <lineage>
        <taxon>Eukaryota</taxon>
        <taxon>Metazoa</taxon>
        <taxon>Ecdysozoa</taxon>
        <taxon>Arthropoda</taxon>
        <taxon>Hexapoda</taxon>
        <taxon>Insecta</taxon>
        <taxon>Pterygota</taxon>
        <taxon>Neoptera</taxon>
        <taxon>Endopterygota</taxon>
        <taxon>Coleoptera</taxon>
        <taxon>Polyphaga</taxon>
        <taxon>Cucujiformia</taxon>
        <taxon>Chrysomeloidea</taxon>
        <taxon>Cerambycidae</taxon>
        <taxon>Lamiinae</taxon>
        <taxon>Monochamini</taxon>
        <taxon>Molorchus</taxon>
    </lineage>
</organism>
<evidence type="ECO:0000313" key="3">
    <source>
        <dbReference type="EMBL" id="KAJ8976062.1"/>
    </source>
</evidence>
<sequence>MLRGNLNKTLAETLTELPVSSQIFGDNLDDRIKAAKALDKTAEELRAKPVSVVSAVSITINNTTIVVFTTKTVTFMFQLQSSSVAFPYHGGRNYIRDAFIQQGLPASAIDIMMSSISPTTLRQYDITWEKWWVYCISCGRNSLMLSHSLIVDFLSIALSPDLGQHPIINKFCKRVYNMRPSAPRYASSWDPSNILTYLSSLAPNEEISLKQLSIKLITLLALVTAHRMQTFFLIQVQNVVCKSSSMEIKVPSHIKTSGKGRLQPVLVLPYFQQNPSICAASTRSCYLSRTAELRSCDRLFIPFKRPHNPVSSQTLGRWVKMVLNASGIDTTQFSTHSTRHATTFAAYRAGVSLDPKYSRVDL</sequence>
<keyword evidence="4" id="KW-1185">Reference proteome</keyword>
<proteinExistence type="predicted"/>
<evidence type="ECO:0000313" key="4">
    <source>
        <dbReference type="Proteomes" id="UP001162164"/>
    </source>
</evidence>
<dbReference type="PROSITE" id="PS51898">
    <property type="entry name" value="TYR_RECOMBINASE"/>
    <property type="match status" value="1"/>
</dbReference>
<dbReference type="SUPFAM" id="SSF56349">
    <property type="entry name" value="DNA breaking-rejoining enzymes"/>
    <property type="match status" value="1"/>
</dbReference>
<dbReference type="InterPro" id="IPR002104">
    <property type="entry name" value="Integrase_catalytic"/>
</dbReference>